<dbReference type="EMBL" id="JBHTOG010000022">
    <property type="protein sequence ID" value="MFD1432052.1"/>
    <property type="molecule type" value="Genomic_DNA"/>
</dbReference>
<keyword evidence="3" id="KW-1185">Reference proteome</keyword>
<organism evidence="2 3">
    <name type="scientific">Lacticaseibacillus yichunensis</name>
    <dbReference type="NCBI Taxonomy" id="2486015"/>
    <lineage>
        <taxon>Bacteria</taxon>
        <taxon>Bacillati</taxon>
        <taxon>Bacillota</taxon>
        <taxon>Bacilli</taxon>
        <taxon>Lactobacillales</taxon>
        <taxon>Lactobacillaceae</taxon>
        <taxon>Lacticaseibacillus</taxon>
    </lineage>
</organism>
<keyword evidence="1" id="KW-0472">Membrane</keyword>
<keyword evidence="1" id="KW-0812">Transmembrane</keyword>
<accession>A0ABW4CM94</accession>
<dbReference type="Proteomes" id="UP001597192">
    <property type="component" value="Unassembled WGS sequence"/>
</dbReference>
<evidence type="ECO:0000313" key="3">
    <source>
        <dbReference type="Proteomes" id="UP001597192"/>
    </source>
</evidence>
<dbReference type="InterPro" id="IPR021560">
    <property type="entry name" value="DUF3021"/>
</dbReference>
<feature type="transmembrane region" description="Helical" evidence="1">
    <location>
        <begin position="86"/>
        <end position="106"/>
    </location>
</feature>
<dbReference type="RefSeq" id="WP_125696283.1">
    <property type="nucleotide sequence ID" value="NZ_JBHTOG010000022.1"/>
</dbReference>
<sequence length="149" mass="16781">MMKKIGQAIGLGIPIGVTCGLVMSLLFSYMYANMYYPSSPRFTAQFQRPLDAISVSILLWALMGIVFALSSLIFDIERWSMARRTAVHFLASYIPFTILALLAKWFPAGWGFLASYTLIYLGIYVAMWLSFYLAARHYVAAVNKKLAAR</sequence>
<evidence type="ECO:0000313" key="2">
    <source>
        <dbReference type="EMBL" id="MFD1432052.1"/>
    </source>
</evidence>
<protein>
    <submittedName>
        <fullName evidence="2">DUF3021 domain-containing protein</fullName>
    </submittedName>
</protein>
<proteinExistence type="predicted"/>
<comment type="caution">
    <text evidence="2">The sequence shown here is derived from an EMBL/GenBank/DDBJ whole genome shotgun (WGS) entry which is preliminary data.</text>
</comment>
<dbReference type="Pfam" id="PF11457">
    <property type="entry name" value="DUF3021"/>
    <property type="match status" value="1"/>
</dbReference>
<evidence type="ECO:0000256" key="1">
    <source>
        <dbReference type="SAM" id="Phobius"/>
    </source>
</evidence>
<name>A0ABW4CM94_9LACO</name>
<reference evidence="3" key="1">
    <citation type="journal article" date="2019" name="Int. J. Syst. Evol. Microbiol.">
        <title>The Global Catalogue of Microorganisms (GCM) 10K type strain sequencing project: providing services to taxonomists for standard genome sequencing and annotation.</title>
        <authorList>
            <consortium name="The Broad Institute Genomics Platform"/>
            <consortium name="The Broad Institute Genome Sequencing Center for Infectious Disease"/>
            <person name="Wu L."/>
            <person name="Ma J."/>
        </authorList>
    </citation>
    <scope>NUCLEOTIDE SEQUENCE [LARGE SCALE GENOMIC DNA]</scope>
    <source>
        <strain evidence="3">CCM 8947</strain>
    </source>
</reference>
<feature type="transmembrane region" description="Helical" evidence="1">
    <location>
        <begin position="52"/>
        <end position="74"/>
    </location>
</feature>
<keyword evidence="1" id="KW-1133">Transmembrane helix</keyword>
<feature type="transmembrane region" description="Helical" evidence="1">
    <location>
        <begin position="112"/>
        <end position="135"/>
    </location>
</feature>
<gene>
    <name evidence="2" type="ORF">ACFQ47_05070</name>
</gene>
<feature type="transmembrane region" description="Helical" evidence="1">
    <location>
        <begin position="12"/>
        <end position="32"/>
    </location>
</feature>